<sequence>MNLPLQIVFRNMGPSAPIEAKVRERAEQLDRYYEHIMSCRVVVELHHRHHHQGSLYHVRIDLKVPEGELVASREPGQHHAHEDVYVAIRDAFDSVRRQLEDYVRRRRGHVKLHELPPHGRIAELHPDSGKIGTPDGRLVYFHKNSLVDAEFAKLDIGDEVRFVEEMGELGPQASTVHVIGKHHLVS</sequence>
<dbReference type="AlphaFoldDB" id="A0A1F6TQR6"/>
<comment type="caution">
    <text evidence="1">The sequence shown here is derived from an EMBL/GenBank/DDBJ whole genome shotgun (WGS) entry which is preliminary data.</text>
</comment>
<dbReference type="Gene3D" id="3.30.160.100">
    <property type="entry name" value="Ribosome hibernation promotion factor-like"/>
    <property type="match status" value="1"/>
</dbReference>
<dbReference type="InterPro" id="IPR036567">
    <property type="entry name" value="RHF-like"/>
</dbReference>
<dbReference type="SUPFAM" id="SSF69754">
    <property type="entry name" value="Ribosome binding protein Y (YfiA homologue)"/>
    <property type="match status" value="1"/>
</dbReference>
<proteinExistence type="predicted"/>
<evidence type="ECO:0000313" key="1">
    <source>
        <dbReference type="EMBL" id="OGI47432.1"/>
    </source>
</evidence>
<dbReference type="CDD" id="cd00552">
    <property type="entry name" value="RaiA"/>
    <property type="match status" value="1"/>
</dbReference>
<protein>
    <submittedName>
        <fullName evidence="1">30S ribosomal protein S30</fullName>
    </submittedName>
</protein>
<accession>A0A1F6TQR6</accession>
<dbReference type="STRING" id="1817760.A2151_01680"/>
<dbReference type="Proteomes" id="UP000178885">
    <property type="component" value="Unassembled WGS sequence"/>
</dbReference>
<organism evidence="1 2">
    <name type="scientific">Candidatus Muproteobacteria bacterium RBG_16_65_34</name>
    <dbReference type="NCBI Taxonomy" id="1817760"/>
    <lineage>
        <taxon>Bacteria</taxon>
        <taxon>Pseudomonadati</taxon>
        <taxon>Pseudomonadota</taxon>
        <taxon>Candidatus Muproteobacteria</taxon>
    </lineage>
</organism>
<keyword evidence="1" id="KW-0687">Ribonucleoprotein</keyword>
<name>A0A1F6TQR6_9PROT</name>
<evidence type="ECO:0000313" key="2">
    <source>
        <dbReference type="Proteomes" id="UP000178885"/>
    </source>
</evidence>
<dbReference type="InterPro" id="IPR003489">
    <property type="entry name" value="RHF/RaiA"/>
</dbReference>
<gene>
    <name evidence="1" type="ORF">A2151_01680</name>
</gene>
<dbReference type="GO" id="GO:0005840">
    <property type="term" value="C:ribosome"/>
    <property type="evidence" value="ECO:0007669"/>
    <property type="project" value="UniProtKB-KW"/>
</dbReference>
<dbReference type="Gene3D" id="2.40.50.140">
    <property type="entry name" value="Nucleic acid-binding proteins"/>
    <property type="match status" value="1"/>
</dbReference>
<reference evidence="1 2" key="1">
    <citation type="journal article" date="2016" name="Nat. Commun.">
        <title>Thousands of microbial genomes shed light on interconnected biogeochemical processes in an aquifer system.</title>
        <authorList>
            <person name="Anantharaman K."/>
            <person name="Brown C.T."/>
            <person name="Hug L.A."/>
            <person name="Sharon I."/>
            <person name="Castelle C.J."/>
            <person name="Probst A.J."/>
            <person name="Thomas B.C."/>
            <person name="Singh A."/>
            <person name="Wilkins M.J."/>
            <person name="Karaoz U."/>
            <person name="Brodie E.L."/>
            <person name="Williams K.H."/>
            <person name="Hubbard S.S."/>
            <person name="Banfield J.F."/>
        </authorList>
    </citation>
    <scope>NUCLEOTIDE SEQUENCE [LARGE SCALE GENOMIC DNA]</scope>
</reference>
<dbReference type="InterPro" id="IPR012340">
    <property type="entry name" value="NA-bd_OB-fold"/>
</dbReference>
<keyword evidence="1" id="KW-0689">Ribosomal protein</keyword>
<dbReference type="Pfam" id="PF02482">
    <property type="entry name" value="Ribosomal_S30AE"/>
    <property type="match status" value="1"/>
</dbReference>
<dbReference type="SUPFAM" id="SSF50249">
    <property type="entry name" value="Nucleic acid-binding proteins"/>
    <property type="match status" value="1"/>
</dbReference>
<dbReference type="EMBL" id="MFSU01000056">
    <property type="protein sequence ID" value="OGI47432.1"/>
    <property type="molecule type" value="Genomic_DNA"/>
</dbReference>